<keyword evidence="2" id="KW-1185">Reference proteome</keyword>
<dbReference type="EMBL" id="VSWD01000006">
    <property type="protein sequence ID" value="KAK3100165.1"/>
    <property type="molecule type" value="Genomic_DNA"/>
</dbReference>
<accession>A0AA88YMX0</accession>
<name>A0AA88YMX0_PINIB</name>
<dbReference type="Proteomes" id="UP001186944">
    <property type="component" value="Unassembled WGS sequence"/>
</dbReference>
<evidence type="ECO:0000313" key="2">
    <source>
        <dbReference type="Proteomes" id="UP001186944"/>
    </source>
</evidence>
<dbReference type="AlphaFoldDB" id="A0AA88YMX0"/>
<protein>
    <submittedName>
        <fullName evidence="1">Uncharacterized protein</fullName>
    </submittedName>
</protein>
<reference evidence="1" key="1">
    <citation type="submission" date="2019-08" db="EMBL/GenBank/DDBJ databases">
        <title>The improved chromosome-level genome for the pearl oyster Pinctada fucata martensii using PacBio sequencing and Hi-C.</title>
        <authorList>
            <person name="Zheng Z."/>
        </authorList>
    </citation>
    <scope>NUCLEOTIDE SEQUENCE</scope>
    <source>
        <strain evidence="1">ZZ-2019</strain>
        <tissue evidence="1">Adductor muscle</tissue>
    </source>
</reference>
<evidence type="ECO:0000313" key="1">
    <source>
        <dbReference type="EMBL" id="KAK3100165.1"/>
    </source>
</evidence>
<sequence>MIELDDIQNETNRHLGKLNSLKMRYMEWFSRKHQSFLDSIKLIHILGDTLLPKEVNTMKNYRRVSGYCRKMPRNGTPRDQTPGRMDEFLFFWEEFLILKKDNDKIYKKVCDFCNSITRLREPLLKDEIDRLHYKLLLFCSEDFDFTSINNERSNLFTYRVSLQDHKYHGLMSYMPFLMGFAGKICYWISKLHIEAL</sequence>
<gene>
    <name evidence="1" type="ORF">FSP39_015625</name>
</gene>
<proteinExistence type="predicted"/>
<organism evidence="1 2">
    <name type="scientific">Pinctada imbricata</name>
    <name type="common">Atlantic pearl-oyster</name>
    <name type="synonym">Pinctada martensii</name>
    <dbReference type="NCBI Taxonomy" id="66713"/>
    <lineage>
        <taxon>Eukaryota</taxon>
        <taxon>Metazoa</taxon>
        <taxon>Spiralia</taxon>
        <taxon>Lophotrochozoa</taxon>
        <taxon>Mollusca</taxon>
        <taxon>Bivalvia</taxon>
        <taxon>Autobranchia</taxon>
        <taxon>Pteriomorphia</taxon>
        <taxon>Pterioida</taxon>
        <taxon>Pterioidea</taxon>
        <taxon>Pteriidae</taxon>
        <taxon>Pinctada</taxon>
    </lineage>
</organism>
<comment type="caution">
    <text evidence="1">The sequence shown here is derived from an EMBL/GenBank/DDBJ whole genome shotgun (WGS) entry which is preliminary data.</text>
</comment>